<dbReference type="Proteomes" id="UP000265520">
    <property type="component" value="Unassembled WGS sequence"/>
</dbReference>
<sequence>VGCGIGCLLPGTARRRGG</sequence>
<organism evidence="1 2">
    <name type="scientific">Trifolium medium</name>
    <dbReference type="NCBI Taxonomy" id="97028"/>
    <lineage>
        <taxon>Eukaryota</taxon>
        <taxon>Viridiplantae</taxon>
        <taxon>Streptophyta</taxon>
        <taxon>Embryophyta</taxon>
        <taxon>Tracheophyta</taxon>
        <taxon>Spermatophyta</taxon>
        <taxon>Magnoliopsida</taxon>
        <taxon>eudicotyledons</taxon>
        <taxon>Gunneridae</taxon>
        <taxon>Pentapetalae</taxon>
        <taxon>rosids</taxon>
        <taxon>fabids</taxon>
        <taxon>Fabales</taxon>
        <taxon>Fabaceae</taxon>
        <taxon>Papilionoideae</taxon>
        <taxon>50 kb inversion clade</taxon>
        <taxon>NPAAA clade</taxon>
        <taxon>Hologalegina</taxon>
        <taxon>IRL clade</taxon>
        <taxon>Trifolieae</taxon>
        <taxon>Trifolium</taxon>
    </lineage>
</organism>
<comment type="caution">
    <text evidence="1">The sequence shown here is derived from an EMBL/GenBank/DDBJ whole genome shotgun (WGS) entry which is preliminary data.</text>
</comment>
<dbReference type="AlphaFoldDB" id="A0A392VSD9"/>
<dbReference type="EMBL" id="LXQA011230074">
    <property type="protein sequence ID" value="MCI89901.1"/>
    <property type="molecule type" value="Genomic_DNA"/>
</dbReference>
<accession>A0A392VSD9</accession>
<proteinExistence type="predicted"/>
<protein>
    <submittedName>
        <fullName evidence="1">Uncharacterized protein</fullName>
    </submittedName>
</protein>
<keyword evidence="2" id="KW-1185">Reference proteome</keyword>
<feature type="non-terminal residue" evidence="1">
    <location>
        <position position="1"/>
    </location>
</feature>
<name>A0A392VSD9_9FABA</name>
<reference evidence="1 2" key="1">
    <citation type="journal article" date="2018" name="Front. Plant Sci.">
        <title>Red Clover (Trifolium pratense) and Zigzag Clover (T. medium) - A Picture of Genomic Similarities and Differences.</title>
        <authorList>
            <person name="Dluhosova J."/>
            <person name="Istvanek J."/>
            <person name="Nedelnik J."/>
            <person name="Repkova J."/>
        </authorList>
    </citation>
    <scope>NUCLEOTIDE SEQUENCE [LARGE SCALE GENOMIC DNA]</scope>
    <source>
        <strain evidence="2">cv. 10/8</strain>
        <tissue evidence="1">Leaf</tissue>
    </source>
</reference>
<evidence type="ECO:0000313" key="1">
    <source>
        <dbReference type="EMBL" id="MCI89901.1"/>
    </source>
</evidence>
<evidence type="ECO:0000313" key="2">
    <source>
        <dbReference type="Proteomes" id="UP000265520"/>
    </source>
</evidence>